<dbReference type="Proteomes" id="UP001165366">
    <property type="component" value="Unassembled WGS sequence"/>
</dbReference>
<reference evidence="4" key="2">
    <citation type="submission" date="2024-05" db="EMBL/GenBank/DDBJ databases">
        <title>Rhodohalobacter halophilus gen. nov., sp. nov., a moderately halophilic member of the family Balneolaceae.</title>
        <authorList>
            <person name="Xia J."/>
        </authorList>
    </citation>
    <scope>NUCLEOTIDE SEQUENCE</scope>
    <source>
        <strain evidence="4">WB101</strain>
    </source>
</reference>
<evidence type="ECO:0000256" key="1">
    <source>
        <dbReference type="ARBA" id="ARBA00023002"/>
    </source>
</evidence>
<dbReference type="InterPro" id="IPR050425">
    <property type="entry name" value="NAD(P)_dehydrat-like"/>
</dbReference>
<dbReference type="PANTHER" id="PTHR10366">
    <property type="entry name" value="NAD DEPENDENT EPIMERASE/DEHYDRATASE"/>
    <property type="match status" value="1"/>
</dbReference>
<reference evidence="4" key="1">
    <citation type="submission" date="2022-01" db="EMBL/GenBank/DDBJ databases">
        <authorList>
            <person name="Wang Y."/>
        </authorList>
    </citation>
    <scope>NUCLEOTIDE SEQUENCE</scope>
    <source>
        <strain evidence="4">WB101</strain>
    </source>
</reference>
<organism evidence="4 5">
    <name type="scientific">Rhodohalobacter sulfatireducens</name>
    <dbReference type="NCBI Taxonomy" id="2911366"/>
    <lineage>
        <taxon>Bacteria</taxon>
        <taxon>Pseudomonadati</taxon>
        <taxon>Balneolota</taxon>
        <taxon>Balneolia</taxon>
        <taxon>Balneolales</taxon>
        <taxon>Balneolaceae</taxon>
        <taxon>Rhodohalobacter</taxon>
    </lineage>
</organism>
<evidence type="ECO:0000313" key="4">
    <source>
        <dbReference type="EMBL" id="MCG2587612.1"/>
    </source>
</evidence>
<dbReference type="Gene3D" id="3.40.50.720">
    <property type="entry name" value="NAD(P)-binding Rossmann-like Domain"/>
    <property type="match status" value="1"/>
</dbReference>
<gene>
    <name evidence="4" type="ORF">L6773_03475</name>
</gene>
<protein>
    <submittedName>
        <fullName evidence="4">SDR family NAD(P)-dependent oxidoreductase</fullName>
    </submittedName>
</protein>
<dbReference type="InterPro" id="IPR001509">
    <property type="entry name" value="Epimerase_deHydtase"/>
</dbReference>
<dbReference type="EMBL" id="JAKLWS010000003">
    <property type="protein sequence ID" value="MCG2587612.1"/>
    <property type="molecule type" value="Genomic_DNA"/>
</dbReference>
<accession>A0ABS9K9S6</accession>
<evidence type="ECO:0000259" key="3">
    <source>
        <dbReference type="Pfam" id="PF01370"/>
    </source>
</evidence>
<dbReference type="SUPFAM" id="SSF51735">
    <property type="entry name" value="NAD(P)-binding Rossmann-fold domains"/>
    <property type="match status" value="1"/>
</dbReference>
<keyword evidence="1" id="KW-0560">Oxidoreductase</keyword>
<keyword evidence="5" id="KW-1185">Reference proteome</keyword>
<evidence type="ECO:0000256" key="2">
    <source>
        <dbReference type="ARBA" id="ARBA00023445"/>
    </source>
</evidence>
<evidence type="ECO:0000313" key="5">
    <source>
        <dbReference type="Proteomes" id="UP001165366"/>
    </source>
</evidence>
<dbReference type="RefSeq" id="WP_237852456.1">
    <property type="nucleotide sequence ID" value="NZ_JAKLWS010000003.1"/>
</dbReference>
<name>A0ABS9K9S6_9BACT</name>
<comment type="similarity">
    <text evidence="2">Belongs to the NAD(P)-dependent epimerase/dehydratase family. Dihydroflavonol-4-reductase subfamily.</text>
</comment>
<dbReference type="PANTHER" id="PTHR10366:SF564">
    <property type="entry name" value="STEROL-4-ALPHA-CARBOXYLATE 3-DEHYDROGENASE, DECARBOXYLATING"/>
    <property type="match status" value="1"/>
</dbReference>
<sequence>MKTAGIIGGSGYIGSYVTQKFLKEGYHVKVSVRDASKQKKYAHLEQLENAEKLDICQVDVRDIDSLKPFVEDCEIVIHGGTPFQLDVKDPTKDLFEPTIRGTENFLKAVQESMSVKKVVIIASVAAFNTNFPMPIVGRSPDDMYTESDKPYLNEEGHPYAQAKYYADQIVQKFVKDYPESNAEIVSVYPVFVIGPALSNREDSTSMGMQYLFQNKIAPNPFVQMLFDEDVEFATVDVRDVAEGIYKSATISGLHGKQYYLSNESWKVSDISHMLNSENILGKPRFVYSANNAERDLTLAFKPASESFKDYASNQ</sequence>
<proteinExistence type="inferred from homology"/>
<dbReference type="Pfam" id="PF01370">
    <property type="entry name" value="Epimerase"/>
    <property type="match status" value="1"/>
</dbReference>
<dbReference type="InterPro" id="IPR036291">
    <property type="entry name" value="NAD(P)-bd_dom_sf"/>
</dbReference>
<comment type="caution">
    <text evidence="4">The sequence shown here is derived from an EMBL/GenBank/DDBJ whole genome shotgun (WGS) entry which is preliminary data.</text>
</comment>
<feature type="domain" description="NAD-dependent epimerase/dehydratase" evidence="3">
    <location>
        <begin position="6"/>
        <end position="250"/>
    </location>
</feature>